<evidence type="ECO:0000313" key="3">
    <source>
        <dbReference type="Proteomes" id="UP000792457"/>
    </source>
</evidence>
<dbReference type="SUPFAM" id="SSF50156">
    <property type="entry name" value="PDZ domain-like"/>
    <property type="match status" value="2"/>
</dbReference>
<dbReference type="InterPro" id="IPR036034">
    <property type="entry name" value="PDZ_sf"/>
</dbReference>
<proteinExistence type="predicted"/>
<evidence type="ECO:0000256" key="1">
    <source>
        <dbReference type="ARBA" id="ARBA00022737"/>
    </source>
</evidence>
<dbReference type="GO" id="GO:0005886">
    <property type="term" value="C:plasma membrane"/>
    <property type="evidence" value="ECO:0007669"/>
    <property type="project" value="TreeGrafter"/>
</dbReference>
<sequence>MLYNVLHFGDQLLSVCGVRVQSAVDAQRLIRGATGLYVELLIRRLPYGRVYAVQRDGSTDSGSANSAEGLGLILEGGTAEVRTVVPGGPAARAGLPPRAPTADGLSICPWVLTEVNSRPLNPFFRDGEPAMRLGAIGGEVSLLVQPSDLARRLRKQLKAMRSYKDYIVQ</sequence>
<accession>A0A8K0KA93</accession>
<comment type="caution">
    <text evidence="2">The sequence shown here is derived from an EMBL/GenBank/DDBJ whole genome shotgun (WGS) entry which is preliminary data.</text>
</comment>
<dbReference type="AlphaFoldDB" id="A0A8K0KA93"/>
<name>A0A8K0KA93_LADFU</name>
<dbReference type="EMBL" id="KZ308491">
    <property type="protein sequence ID" value="KAG8230501.1"/>
    <property type="molecule type" value="Genomic_DNA"/>
</dbReference>
<dbReference type="InterPro" id="IPR051230">
    <property type="entry name" value="APP-Binding"/>
</dbReference>
<gene>
    <name evidence="2" type="ORF">J437_LFUL010601</name>
</gene>
<protein>
    <recommendedName>
        <fullName evidence="4">PDZ domain-containing protein</fullName>
    </recommendedName>
</protein>
<reference evidence="2" key="2">
    <citation type="submission" date="2017-10" db="EMBL/GenBank/DDBJ databases">
        <title>Ladona fulva Genome sequencing and assembly.</title>
        <authorList>
            <person name="Murali S."/>
            <person name="Richards S."/>
            <person name="Bandaranaike D."/>
            <person name="Bellair M."/>
            <person name="Blankenburg K."/>
            <person name="Chao H."/>
            <person name="Dinh H."/>
            <person name="Doddapaneni H."/>
            <person name="Dugan-Rocha S."/>
            <person name="Elkadiri S."/>
            <person name="Gnanaolivu R."/>
            <person name="Hernandez B."/>
            <person name="Skinner E."/>
            <person name="Javaid M."/>
            <person name="Lee S."/>
            <person name="Li M."/>
            <person name="Ming W."/>
            <person name="Munidasa M."/>
            <person name="Muniz J."/>
            <person name="Nguyen L."/>
            <person name="Hughes D."/>
            <person name="Osuji N."/>
            <person name="Pu L.-L."/>
            <person name="Puazo M."/>
            <person name="Qu C."/>
            <person name="Quiroz J."/>
            <person name="Raj R."/>
            <person name="Weissenberger G."/>
            <person name="Xin Y."/>
            <person name="Zou X."/>
            <person name="Han Y."/>
            <person name="Worley K."/>
            <person name="Muzny D."/>
            <person name="Gibbs R."/>
        </authorList>
    </citation>
    <scope>NUCLEOTIDE SEQUENCE</scope>
    <source>
        <strain evidence="2">Sampled in the wild</strain>
    </source>
</reference>
<evidence type="ECO:0008006" key="4">
    <source>
        <dbReference type="Google" id="ProtNLM"/>
    </source>
</evidence>
<reference evidence="2" key="1">
    <citation type="submission" date="2013-04" db="EMBL/GenBank/DDBJ databases">
        <authorList>
            <person name="Qu J."/>
            <person name="Murali S.C."/>
            <person name="Bandaranaike D."/>
            <person name="Bellair M."/>
            <person name="Blankenburg K."/>
            <person name="Chao H."/>
            <person name="Dinh H."/>
            <person name="Doddapaneni H."/>
            <person name="Downs B."/>
            <person name="Dugan-Rocha S."/>
            <person name="Elkadiri S."/>
            <person name="Gnanaolivu R.D."/>
            <person name="Hernandez B."/>
            <person name="Javaid M."/>
            <person name="Jayaseelan J.C."/>
            <person name="Lee S."/>
            <person name="Li M."/>
            <person name="Ming W."/>
            <person name="Munidasa M."/>
            <person name="Muniz J."/>
            <person name="Nguyen L."/>
            <person name="Ongeri F."/>
            <person name="Osuji N."/>
            <person name="Pu L.-L."/>
            <person name="Puazo M."/>
            <person name="Qu C."/>
            <person name="Quiroz J."/>
            <person name="Raj R."/>
            <person name="Weissenberger G."/>
            <person name="Xin Y."/>
            <person name="Zou X."/>
            <person name="Han Y."/>
            <person name="Richards S."/>
            <person name="Worley K."/>
            <person name="Muzny D."/>
            <person name="Gibbs R."/>
        </authorList>
    </citation>
    <scope>NUCLEOTIDE SEQUENCE</scope>
    <source>
        <strain evidence="2">Sampled in the wild</strain>
    </source>
</reference>
<dbReference type="PANTHER" id="PTHR12345:SF11">
    <property type="entry name" value="FI13065P"/>
    <property type="match status" value="1"/>
</dbReference>
<keyword evidence="1" id="KW-0677">Repeat</keyword>
<evidence type="ECO:0000313" key="2">
    <source>
        <dbReference type="EMBL" id="KAG8230501.1"/>
    </source>
</evidence>
<dbReference type="Proteomes" id="UP000792457">
    <property type="component" value="Unassembled WGS sequence"/>
</dbReference>
<organism evidence="2 3">
    <name type="scientific">Ladona fulva</name>
    <name type="common">Scarce chaser dragonfly</name>
    <name type="synonym">Libellula fulva</name>
    <dbReference type="NCBI Taxonomy" id="123851"/>
    <lineage>
        <taxon>Eukaryota</taxon>
        <taxon>Metazoa</taxon>
        <taxon>Ecdysozoa</taxon>
        <taxon>Arthropoda</taxon>
        <taxon>Hexapoda</taxon>
        <taxon>Insecta</taxon>
        <taxon>Pterygota</taxon>
        <taxon>Palaeoptera</taxon>
        <taxon>Odonata</taxon>
        <taxon>Epiprocta</taxon>
        <taxon>Anisoptera</taxon>
        <taxon>Libelluloidea</taxon>
        <taxon>Libellulidae</taxon>
        <taxon>Ladona</taxon>
    </lineage>
</organism>
<dbReference type="PANTHER" id="PTHR12345">
    <property type="entry name" value="SYNTENIN RELATED"/>
    <property type="match status" value="1"/>
</dbReference>
<dbReference type="OrthoDB" id="6126662at2759"/>
<keyword evidence="3" id="KW-1185">Reference proteome</keyword>
<dbReference type="GO" id="GO:0005737">
    <property type="term" value="C:cytoplasm"/>
    <property type="evidence" value="ECO:0007669"/>
    <property type="project" value="TreeGrafter"/>
</dbReference>